<accession>A9F7G9</accession>
<dbReference type="GO" id="GO:0008999">
    <property type="term" value="F:protein-N-terminal-alanine acetyltransferase activity"/>
    <property type="evidence" value="ECO:0007669"/>
    <property type="project" value="TreeGrafter"/>
</dbReference>
<feature type="domain" description="N-acetyltransferase" evidence="1">
    <location>
        <begin position="34"/>
        <end position="192"/>
    </location>
</feature>
<dbReference type="InterPro" id="IPR000182">
    <property type="entry name" value="GNAT_dom"/>
</dbReference>
<evidence type="ECO:0000259" key="1">
    <source>
        <dbReference type="PROSITE" id="PS51186"/>
    </source>
</evidence>
<dbReference type="InterPro" id="IPR051908">
    <property type="entry name" value="Ribosomal_N-acetyltransferase"/>
</dbReference>
<keyword evidence="2" id="KW-0808">Transferase</keyword>
<protein>
    <submittedName>
        <fullName evidence="2">Acetyltransferases</fullName>
        <ecNumber evidence="2">2.3.1.-</ecNumber>
    </submittedName>
</protein>
<dbReference type="SUPFAM" id="SSF55729">
    <property type="entry name" value="Acyl-CoA N-acyltransferases (Nat)"/>
    <property type="match status" value="1"/>
</dbReference>
<proteinExistence type="predicted"/>
<organism evidence="2 3">
    <name type="scientific">Sorangium cellulosum (strain So ce56)</name>
    <name type="common">Polyangium cellulosum (strain So ce56)</name>
    <dbReference type="NCBI Taxonomy" id="448385"/>
    <lineage>
        <taxon>Bacteria</taxon>
        <taxon>Pseudomonadati</taxon>
        <taxon>Myxococcota</taxon>
        <taxon>Polyangia</taxon>
        <taxon>Polyangiales</taxon>
        <taxon>Polyangiaceae</taxon>
        <taxon>Sorangium</taxon>
    </lineage>
</organism>
<dbReference type="InterPro" id="IPR016181">
    <property type="entry name" value="Acyl_CoA_acyltransferase"/>
</dbReference>
<dbReference type="KEGG" id="scl:sce1378"/>
<dbReference type="FunFam" id="3.40.630.30:FF:000047">
    <property type="entry name" value="Acetyltransferase, GNAT family"/>
    <property type="match status" value="1"/>
</dbReference>
<dbReference type="GO" id="GO:1990189">
    <property type="term" value="F:protein N-terminal-serine acetyltransferase activity"/>
    <property type="evidence" value="ECO:0007669"/>
    <property type="project" value="TreeGrafter"/>
</dbReference>
<dbReference type="HOGENOM" id="CLU_013985_1_2_7"/>
<evidence type="ECO:0000313" key="2">
    <source>
        <dbReference type="EMBL" id="CAN91536.1"/>
    </source>
</evidence>
<dbReference type="PANTHER" id="PTHR43441">
    <property type="entry name" value="RIBOSOMAL-PROTEIN-SERINE ACETYLTRANSFERASE"/>
    <property type="match status" value="1"/>
</dbReference>
<dbReference type="STRING" id="448385.sce1378"/>
<reference evidence="2 3" key="1">
    <citation type="journal article" date="2007" name="Nat. Biotechnol.">
        <title>Complete genome sequence of the myxobacterium Sorangium cellulosum.</title>
        <authorList>
            <person name="Schneiker S."/>
            <person name="Perlova O."/>
            <person name="Kaiser O."/>
            <person name="Gerth K."/>
            <person name="Alici A."/>
            <person name="Altmeyer M.O."/>
            <person name="Bartels D."/>
            <person name="Bekel T."/>
            <person name="Beyer S."/>
            <person name="Bode E."/>
            <person name="Bode H.B."/>
            <person name="Bolten C.J."/>
            <person name="Choudhuri J.V."/>
            <person name="Doss S."/>
            <person name="Elnakady Y.A."/>
            <person name="Frank B."/>
            <person name="Gaigalat L."/>
            <person name="Goesmann A."/>
            <person name="Groeger C."/>
            <person name="Gross F."/>
            <person name="Jelsbak L."/>
            <person name="Jelsbak L."/>
            <person name="Kalinowski J."/>
            <person name="Kegler C."/>
            <person name="Knauber T."/>
            <person name="Konietzny S."/>
            <person name="Kopp M."/>
            <person name="Krause L."/>
            <person name="Krug D."/>
            <person name="Linke B."/>
            <person name="Mahmud T."/>
            <person name="Martinez-Arias R."/>
            <person name="McHardy A.C."/>
            <person name="Merai M."/>
            <person name="Meyer F."/>
            <person name="Mormann S."/>
            <person name="Munoz-Dorado J."/>
            <person name="Perez J."/>
            <person name="Pradella S."/>
            <person name="Rachid S."/>
            <person name="Raddatz G."/>
            <person name="Rosenau F."/>
            <person name="Rueckert C."/>
            <person name="Sasse F."/>
            <person name="Scharfe M."/>
            <person name="Schuster S.C."/>
            <person name="Suen G."/>
            <person name="Treuner-Lange A."/>
            <person name="Velicer G.J."/>
            <person name="Vorholter F.-J."/>
            <person name="Weissman K.J."/>
            <person name="Welch R.D."/>
            <person name="Wenzel S.C."/>
            <person name="Whitworth D.E."/>
            <person name="Wilhelm S."/>
            <person name="Wittmann C."/>
            <person name="Bloecker H."/>
            <person name="Puehler A."/>
            <person name="Mueller R."/>
        </authorList>
    </citation>
    <scope>NUCLEOTIDE SEQUENCE [LARGE SCALE GENOMIC DNA]</scope>
    <source>
        <strain evidence="3">So ce56</strain>
    </source>
</reference>
<name>A9F7G9_SORC5</name>
<dbReference type="EMBL" id="AM746676">
    <property type="protein sequence ID" value="CAN91536.1"/>
    <property type="molecule type" value="Genomic_DNA"/>
</dbReference>
<evidence type="ECO:0000313" key="3">
    <source>
        <dbReference type="Proteomes" id="UP000002139"/>
    </source>
</evidence>
<gene>
    <name evidence="2" type="ordered locus">sce1378</name>
</gene>
<dbReference type="PANTHER" id="PTHR43441:SF2">
    <property type="entry name" value="FAMILY ACETYLTRANSFERASE, PUTATIVE (AFU_ORTHOLOGUE AFUA_7G00850)-RELATED"/>
    <property type="match status" value="1"/>
</dbReference>
<dbReference type="Proteomes" id="UP000002139">
    <property type="component" value="Chromosome"/>
</dbReference>
<dbReference type="EC" id="2.3.1.-" evidence="2"/>
<keyword evidence="2" id="KW-0012">Acyltransferase</keyword>
<dbReference type="AlphaFoldDB" id="A9F7G9"/>
<dbReference type="GO" id="GO:0005737">
    <property type="term" value="C:cytoplasm"/>
    <property type="evidence" value="ECO:0007669"/>
    <property type="project" value="TreeGrafter"/>
</dbReference>
<dbReference type="Gene3D" id="3.40.630.30">
    <property type="match status" value="1"/>
</dbReference>
<dbReference type="Pfam" id="PF13302">
    <property type="entry name" value="Acetyltransf_3"/>
    <property type="match status" value="1"/>
</dbReference>
<dbReference type="eggNOG" id="COG1670">
    <property type="taxonomic scope" value="Bacteria"/>
</dbReference>
<sequence length="239" mass="26797">MEHMNSLMQPIGHPLPGWTPRPLPPREILLGRTCRVEPIDPEKHAADLHAANLADAEGRGWTYLPYGPFATLSDYRAWMDATCLGDDPLFHAIIDATTGRAVGVAAYLRIDPSNGVIEVGHIRYSPLLQRTPAATEAMYLMMRRAFDELGYRRYEWKCHALNAGSRAAAVRLGFRFEGVFRQAAVVKGRTRDTAWHAIIDKEWPAAKAAFERWLDPSNFDGAGRQRQSLSALMGAEERR</sequence>
<dbReference type="PROSITE" id="PS51186">
    <property type="entry name" value="GNAT"/>
    <property type="match status" value="1"/>
</dbReference>
<keyword evidence="3" id="KW-1185">Reference proteome</keyword>